<accession>W6URL0</accession>
<evidence type="ECO:0000313" key="1">
    <source>
        <dbReference type="EMBL" id="EUB56019.1"/>
    </source>
</evidence>
<dbReference type="KEGG" id="egl:EGR_09099"/>
<dbReference type="Proteomes" id="UP000019149">
    <property type="component" value="Unassembled WGS sequence"/>
</dbReference>
<proteinExistence type="predicted"/>
<protein>
    <submittedName>
        <fullName evidence="1">Uncharacterized protein</fullName>
    </submittedName>
</protein>
<dbReference type="CTD" id="36344814"/>
<name>W6URL0_ECHGR</name>
<dbReference type="RefSeq" id="XP_024347215.1">
    <property type="nucleotide sequence ID" value="XM_024498348.1"/>
</dbReference>
<sequence>MNTYYIYIYISEKNVLLSFSLTRICSRHLLSLLRSTCDSATSNVEITSEETFPGNDGPNEEGWSAGRGQTAFGDFRKTLLPPRPRAKTTVFQKIFSQKSALIKNKNKKFSLSNLTILVKTLTMKTSRKKLYYLIAAH</sequence>
<dbReference type="EMBL" id="APAU02000132">
    <property type="protein sequence ID" value="EUB56019.1"/>
    <property type="molecule type" value="Genomic_DNA"/>
</dbReference>
<comment type="caution">
    <text evidence="1">The sequence shown here is derived from an EMBL/GenBank/DDBJ whole genome shotgun (WGS) entry which is preliminary data.</text>
</comment>
<dbReference type="AlphaFoldDB" id="W6URL0"/>
<organism evidence="1 2">
    <name type="scientific">Echinococcus granulosus</name>
    <name type="common">Hydatid tapeworm</name>
    <dbReference type="NCBI Taxonomy" id="6210"/>
    <lineage>
        <taxon>Eukaryota</taxon>
        <taxon>Metazoa</taxon>
        <taxon>Spiralia</taxon>
        <taxon>Lophotrochozoa</taxon>
        <taxon>Platyhelminthes</taxon>
        <taxon>Cestoda</taxon>
        <taxon>Eucestoda</taxon>
        <taxon>Cyclophyllidea</taxon>
        <taxon>Taeniidae</taxon>
        <taxon>Echinococcus</taxon>
        <taxon>Echinococcus granulosus group</taxon>
    </lineage>
</organism>
<reference evidence="1 2" key="1">
    <citation type="journal article" date="2013" name="Nat. Genet.">
        <title>The genome of the hydatid tapeworm Echinococcus granulosus.</title>
        <authorList>
            <person name="Zheng H."/>
            <person name="Zhang W."/>
            <person name="Zhang L."/>
            <person name="Zhang Z."/>
            <person name="Li J."/>
            <person name="Lu G."/>
            <person name="Zhu Y."/>
            <person name="Wang Y."/>
            <person name="Huang Y."/>
            <person name="Liu J."/>
            <person name="Kang H."/>
            <person name="Chen J."/>
            <person name="Wang L."/>
            <person name="Chen A."/>
            <person name="Yu S."/>
            <person name="Gao Z."/>
            <person name="Jin L."/>
            <person name="Gu W."/>
            <person name="Wang Z."/>
            <person name="Zhao L."/>
            <person name="Shi B."/>
            <person name="Wen H."/>
            <person name="Lin R."/>
            <person name="Jones M.K."/>
            <person name="Brejova B."/>
            <person name="Vinar T."/>
            <person name="Zhao G."/>
            <person name="McManus D.P."/>
            <person name="Chen Z."/>
            <person name="Zhou Y."/>
            <person name="Wang S."/>
        </authorList>
    </citation>
    <scope>NUCLEOTIDE SEQUENCE [LARGE SCALE GENOMIC DNA]</scope>
</reference>
<keyword evidence="2" id="KW-1185">Reference proteome</keyword>
<evidence type="ECO:0000313" key="2">
    <source>
        <dbReference type="Proteomes" id="UP000019149"/>
    </source>
</evidence>
<dbReference type="GeneID" id="36344814"/>
<gene>
    <name evidence="1" type="ORF">EGR_09099</name>
</gene>